<protein>
    <submittedName>
        <fullName evidence="3">tRNA-dihydrouridine(47) synthase [NAD(P)(+)]-like</fullName>
    </submittedName>
</protein>
<dbReference type="OrthoDB" id="259935at2759"/>
<evidence type="ECO:0000256" key="1">
    <source>
        <dbReference type="SAM" id="SignalP"/>
    </source>
</evidence>
<keyword evidence="1" id="KW-0732">Signal</keyword>
<dbReference type="PANTHER" id="PTHR45846">
    <property type="entry name" value="TRNA-DIHYDROURIDINE(47) SYNTHASE [NAD(P)(+)]-LIKE"/>
    <property type="match status" value="1"/>
</dbReference>
<dbReference type="GO" id="GO:0017150">
    <property type="term" value="F:tRNA dihydrouridine synthase activity"/>
    <property type="evidence" value="ECO:0007669"/>
    <property type="project" value="TreeGrafter"/>
</dbReference>
<dbReference type="GeneID" id="108719888"/>
<accession>A0A8J1L485</accession>
<dbReference type="Proteomes" id="UP000186698">
    <property type="component" value="Chromosome 6S"/>
</dbReference>
<dbReference type="PANTHER" id="PTHR45846:SF1">
    <property type="entry name" value="TRNA-DIHYDROURIDINE(47) SYNTHASE [NAD(P)(+)]-LIKE"/>
    <property type="match status" value="1"/>
</dbReference>
<feature type="signal peptide" evidence="1">
    <location>
        <begin position="1"/>
        <end position="23"/>
    </location>
</feature>
<organism evidence="2 3">
    <name type="scientific">Xenopus laevis</name>
    <name type="common">African clawed frog</name>
    <dbReference type="NCBI Taxonomy" id="8355"/>
    <lineage>
        <taxon>Eukaryota</taxon>
        <taxon>Metazoa</taxon>
        <taxon>Chordata</taxon>
        <taxon>Craniata</taxon>
        <taxon>Vertebrata</taxon>
        <taxon>Euteleostomi</taxon>
        <taxon>Amphibia</taxon>
        <taxon>Batrachia</taxon>
        <taxon>Anura</taxon>
        <taxon>Pipoidea</taxon>
        <taxon>Pipidae</taxon>
        <taxon>Xenopodinae</taxon>
        <taxon>Xenopus</taxon>
        <taxon>Xenopus</taxon>
    </lineage>
</organism>
<feature type="chain" id="PRO_5035328958" evidence="1">
    <location>
        <begin position="24"/>
        <end position="82"/>
    </location>
</feature>
<evidence type="ECO:0000313" key="3">
    <source>
        <dbReference type="RefSeq" id="XP_041423395.1"/>
    </source>
</evidence>
<dbReference type="GO" id="GO:0003723">
    <property type="term" value="F:RNA binding"/>
    <property type="evidence" value="ECO:0007669"/>
    <property type="project" value="TreeGrafter"/>
</dbReference>
<dbReference type="RefSeq" id="XP_041423395.1">
    <property type="nucleotide sequence ID" value="XM_041567461.1"/>
</dbReference>
<dbReference type="KEGG" id="xla:108719888"/>
<proteinExistence type="predicted"/>
<gene>
    <name evidence="3" type="primary">LOC108719888</name>
</gene>
<name>A0A8J1L485_XENLA</name>
<evidence type="ECO:0000313" key="2">
    <source>
        <dbReference type="Proteomes" id="UP000186698"/>
    </source>
</evidence>
<sequence>MDITTHSLMLLLNSFTYFPVGLLEHVPQKINERPPYYMGRDYMETLMANQNVTDWIKISEMLLGPVPPNFSFLPKHKANSSK</sequence>
<reference evidence="3" key="1">
    <citation type="submission" date="2025-08" db="UniProtKB">
        <authorList>
            <consortium name="RefSeq"/>
        </authorList>
    </citation>
    <scope>IDENTIFICATION</scope>
    <source>
        <strain evidence="3">J_2021</strain>
        <tissue evidence="3">Erythrocytes</tissue>
    </source>
</reference>
<dbReference type="CTD" id="108719888"/>
<dbReference type="AlphaFoldDB" id="A0A8J1L485"/>
<keyword evidence="2" id="KW-1185">Reference proteome</keyword>